<dbReference type="NCBIfam" id="TIGR02436">
    <property type="entry name" value="four helix bundle protein"/>
    <property type="match status" value="1"/>
</dbReference>
<proteinExistence type="predicted"/>
<comment type="caution">
    <text evidence="1">The sequence shown here is derived from an EMBL/GenBank/DDBJ whole genome shotgun (WGS) entry which is preliminary data.</text>
</comment>
<dbReference type="InterPro" id="IPR012657">
    <property type="entry name" value="23S_rRNA-intervening_sequence"/>
</dbReference>
<dbReference type="AlphaFoldDB" id="A0A2T6C6W1"/>
<dbReference type="Proteomes" id="UP000244090">
    <property type="component" value="Unassembled WGS sequence"/>
</dbReference>
<accession>A0A2T6C6W1</accession>
<protein>
    <submittedName>
        <fullName evidence="1">Four helix bundle protein</fullName>
    </submittedName>
</protein>
<dbReference type="EMBL" id="QBKT01000001">
    <property type="protein sequence ID" value="PTX64015.1"/>
    <property type="molecule type" value="Genomic_DNA"/>
</dbReference>
<dbReference type="SUPFAM" id="SSF158446">
    <property type="entry name" value="IVS-encoded protein-like"/>
    <property type="match status" value="1"/>
</dbReference>
<dbReference type="RefSeq" id="WP_108113364.1">
    <property type="nucleotide sequence ID" value="NZ_QBKT01000001.1"/>
</dbReference>
<reference evidence="1 2" key="1">
    <citation type="submission" date="2018-04" db="EMBL/GenBank/DDBJ databases">
        <title>Genomic Encyclopedia of Archaeal and Bacterial Type Strains, Phase II (KMG-II): from individual species to whole genera.</title>
        <authorList>
            <person name="Goeker M."/>
        </authorList>
    </citation>
    <scope>NUCLEOTIDE SEQUENCE [LARGE SCALE GENOMIC DNA]</scope>
    <source>
        <strain evidence="1 2">DSM 25731</strain>
    </source>
</reference>
<dbReference type="OrthoDB" id="5515766at2"/>
<gene>
    <name evidence="1" type="ORF">C8N46_101625</name>
</gene>
<dbReference type="CDD" id="cd16377">
    <property type="entry name" value="23S_rRNA_IVP_like"/>
    <property type="match status" value="1"/>
</dbReference>
<dbReference type="PANTHER" id="PTHR38471">
    <property type="entry name" value="FOUR HELIX BUNDLE PROTEIN"/>
    <property type="match status" value="1"/>
</dbReference>
<sequence length="133" mass="15349">MATIKQFEDLEIWKLARTLCQDIFELANTTELKSDYKLYHQINASSGSIMDNIAEGFERNGNKEFIQFLSIAKASCGETRSQLYRILDRKYITSEAFDTLKMKTLVLNKKISAFINYLSKSDLKGSKYKNKQP</sequence>
<organism evidence="1 2">
    <name type="scientific">Kordia periserrulae</name>
    <dbReference type="NCBI Taxonomy" id="701523"/>
    <lineage>
        <taxon>Bacteria</taxon>
        <taxon>Pseudomonadati</taxon>
        <taxon>Bacteroidota</taxon>
        <taxon>Flavobacteriia</taxon>
        <taxon>Flavobacteriales</taxon>
        <taxon>Flavobacteriaceae</taxon>
        <taxon>Kordia</taxon>
    </lineage>
</organism>
<dbReference type="InterPro" id="IPR036583">
    <property type="entry name" value="23S_rRNA_IVS_sf"/>
</dbReference>
<dbReference type="Gene3D" id="1.20.1440.60">
    <property type="entry name" value="23S rRNA-intervening sequence"/>
    <property type="match status" value="1"/>
</dbReference>
<keyword evidence="2" id="KW-1185">Reference proteome</keyword>
<dbReference type="PANTHER" id="PTHR38471:SF2">
    <property type="entry name" value="FOUR HELIX BUNDLE PROTEIN"/>
    <property type="match status" value="1"/>
</dbReference>
<dbReference type="Pfam" id="PF05635">
    <property type="entry name" value="23S_rRNA_IVP"/>
    <property type="match status" value="1"/>
</dbReference>
<evidence type="ECO:0000313" key="1">
    <source>
        <dbReference type="EMBL" id="PTX64015.1"/>
    </source>
</evidence>
<evidence type="ECO:0000313" key="2">
    <source>
        <dbReference type="Proteomes" id="UP000244090"/>
    </source>
</evidence>
<name>A0A2T6C6W1_9FLAO</name>